<dbReference type="InterPro" id="IPR006311">
    <property type="entry name" value="TAT_signal"/>
</dbReference>
<reference evidence="3 4" key="1">
    <citation type="submission" date="2017-09" db="EMBL/GenBank/DDBJ databases">
        <title>The Catabolism of 3,6-Dichlorosalicylic acid is Initiated by the Cytochrome P450 Monooxygenase DsmABC in Rhizorhabdus dicambivorans Ndbn-20.</title>
        <authorList>
            <person name="Na L."/>
        </authorList>
    </citation>
    <scope>NUCLEOTIDE SEQUENCE [LARGE SCALE GENOMIC DNA]</scope>
    <source>
        <strain evidence="3 4">Ndbn-20m</strain>
    </source>
</reference>
<dbReference type="Proteomes" id="UP000218934">
    <property type="component" value="Unassembled WGS sequence"/>
</dbReference>
<dbReference type="OrthoDB" id="9803751at2"/>
<organism evidence="3 4">
    <name type="scientific">Rhizorhabdus dicambivorans</name>
    <dbReference type="NCBI Taxonomy" id="1850238"/>
    <lineage>
        <taxon>Bacteria</taxon>
        <taxon>Pseudomonadati</taxon>
        <taxon>Pseudomonadota</taxon>
        <taxon>Alphaproteobacteria</taxon>
        <taxon>Sphingomonadales</taxon>
        <taxon>Sphingomonadaceae</taxon>
        <taxon>Rhizorhabdus</taxon>
    </lineage>
</organism>
<dbReference type="InterPro" id="IPR000917">
    <property type="entry name" value="Sulfatase_N"/>
</dbReference>
<dbReference type="Pfam" id="PF00884">
    <property type="entry name" value="Sulfatase"/>
    <property type="match status" value="1"/>
</dbReference>
<dbReference type="Gene3D" id="3.40.720.10">
    <property type="entry name" value="Alkaline Phosphatase, subunit A"/>
    <property type="match status" value="1"/>
</dbReference>
<dbReference type="PANTHER" id="PTHR42693">
    <property type="entry name" value="ARYLSULFATASE FAMILY MEMBER"/>
    <property type="match status" value="1"/>
</dbReference>
<dbReference type="PANTHER" id="PTHR42693:SF33">
    <property type="entry name" value="ARYLSULFATASE"/>
    <property type="match status" value="1"/>
</dbReference>
<evidence type="ECO:0000313" key="3">
    <source>
        <dbReference type="EMBL" id="PCE40181.1"/>
    </source>
</evidence>
<keyword evidence="4" id="KW-1185">Reference proteome</keyword>
<sequence>MSRKPEPLSRREAIVAGIASSAAVGVGLSPASAEARAEGDAFKGRIAPVMSASTPDIRHDPVPAPGSPNILLIILDDVGFADLGCYGSEIPTPHIDRLAASGLRYTNFRTTGVCSATRASVMTGLNPHSAGIGWLTFADSGYPGYRGDLAAEATTMAEHFSDAGYCAYHVGKWHVNLADTANAAGPTRNWPSQRGYARSYWFQGHSTDYFAPAQLYAGNERVTPPVEGYYATDDFTEKTLAFLRDHRAQRGDRPFLLTLAHPGAHSPLQAPREDIARFKGAYDAGWDVLRAARLERQKAMGLVPADTGLPPANPGVPRWESLDPAERRVQARYMEVYAAMIARIDEGVGRILDALDASGDRDNTIVALMSDNGGSPDGRGGTPNLLAMVNGGYKPAEVAERLDAIGGPDSYPMYSLGWASVSNTPFRLYKHDTHLGGVADPLILSWPGKVAARGETRGQFLHAIDLLPTLLDAAALPARSARPGAKPIEGRSARASFADRAAPDPRDRQYFEMGGLRAMRLGSWRIVSKGRFGLPGDAWELYDGDADPNETRDLAAERPDIVKRLDRAWTVEARKHQVFPIDDRSLLERSFAELFRGGGKDHWSIIPPIDLIPEESSPKLLGRDFEIDMALGDAGRQGVLFAHGNQFLGAVAFVRDGRVWFELRCDPHLIALDAPWPADVRRVRFVQRLSARPRAGRLSILIDGREVAALDSGRLLLGIPMQGLQIGRNDAVRASPRYAGPFAFDGRIDRVEIRTDNRPYDKAEIAAASRAYAAPARKDS</sequence>
<dbReference type="EMBL" id="NWUF01000033">
    <property type="protein sequence ID" value="PCE40181.1"/>
    <property type="molecule type" value="Genomic_DNA"/>
</dbReference>
<dbReference type="AlphaFoldDB" id="A0A2A4FS03"/>
<dbReference type="InterPro" id="IPR050738">
    <property type="entry name" value="Sulfatase"/>
</dbReference>
<dbReference type="InterPro" id="IPR017850">
    <property type="entry name" value="Alkaline_phosphatase_core_sf"/>
</dbReference>
<dbReference type="CDD" id="cd16025">
    <property type="entry name" value="PAS_like"/>
    <property type="match status" value="1"/>
</dbReference>
<dbReference type="PROSITE" id="PS51318">
    <property type="entry name" value="TAT"/>
    <property type="match status" value="1"/>
</dbReference>
<evidence type="ECO:0000313" key="4">
    <source>
        <dbReference type="Proteomes" id="UP000218934"/>
    </source>
</evidence>
<accession>A0A2A4FS03</accession>
<evidence type="ECO:0000256" key="1">
    <source>
        <dbReference type="ARBA" id="ARBA00008779"/>
    </source>
</evidence>
<dbReference type="RefSeq" id="WP_066968834.1">
    <property type="nucleotide sequence ID" value="NZ_CP023449.1"/>
</dbReference>
<dbReference type="SUPFAM" id="SSF53649">
    <property type="entry name" value="Alkaline phosphatase-like"/>
    <property type="match status" value="1"/>
</dbReference>
<protein>
    <submittedName>
        <fullName evidence="3">Sulfatase</fullName>
    </submittedName>
</protein>
<comment type="caution">
    <text evidence="3">The sequence shown here is derived from an EMBL/GenBank/DDBJ whole genome shotgun (WGS) entry which is preliminary data.</text>
</comment>
<name>A0A2A4FS03_9SPHN</name>
<evidence type="ECO:0000259" key="2">
    <source>
        <dbReference type="Pfam" id="PF00884"/>
    </source>
</evidence>
<dbReference type="KEGG" id="rdi:CMV14_05910"/>
<dbReference type="Gene3D" id="3.30.1120.10">
    <property type="match status" value="1"/>
</dbReference>
<proteinExistence type="inferred from homology"/>
<gene>
    <name evidence="3" type="ORF">COO09_21565</name>
</gene>
<comment type="similarity">
    <text evidence="1">Belongs to the sulfatase family.</text>
</comment>
<feature type="domain" description="Sulfatase N-terminal" evidence="2">
    <location>
        <begin position="68"/>
        <end position="474"/>
    </location>
</feature>
<dbReference type="GO" id="GO:0004065">
    <property type="term" value="F:arylsulfatase activity"/>
    <property type="evidence" value="ECO:0007669"/>
    <property type="project" value="TreeGrafter"/>
</dbReference>